<gene>
    <name evidence="7" type="ORF">LHGZ1_2066</name>
</gene>
<dbReference type="SUPFAM" id="SSF52768">
    <property type="entry name" value="Arginase/deacetylase"/>
    <property type="match status" value="1"/>
</dbReference>
<dbReference type="AlphaFoldDB" id="A0A248LJH0"/>
<sequence length="350" mass="37927">MLTVYSDTHHEQAGKAELINGTLMPCFENPSRADMVREAVDAAGFSRIGPTDHGKEPILAVHRENYVRFLETFWERWSRPSRRSATGRDYDALPLIWPTRCFRQVEPEDIDGQLGYFSMDAGTPVTKGTWTAIYGSAQTALTGADRLLAGEKGVFALCRPPGHHAAADVFGGYCFFNNAAIAAQHLRDKGCSRVAVLDVDYHHGNGTQSIFYDRADVLFASIHGDPRTEFPFYLGFANEKGEGAGLGFNHNFPLPAGSDVPAWMGALADACRVISAFRPDALVVSLGLDTYQGDPISTFKLDTPEFVRMGEQLGRLGVPTLFCLEGGYAVGPIGANAVAVLSGYDSTAHG</sequence>
<evidence type="ECO:0000313" key="8">
    <source>
        <dbReference type="Proteomes" id="UP000197424"/>
    </source>
</evidence>
<dbReference type="GO" id="GO:0046872">
    <property type="term" value="F:metal ion binding"/>
    <property type="evidence" value="ECO:0007669"/>
    <property type="project" value="UniProtKB-KW"/>
</dbReference>
<name>A0A248LJH0_9NEIS</name>
<dbReference type="OrthoDB" id="9808367at2"/>
<evidence type="ECO:0000256" key="2">
    <source>
        <dbReference type="ARBA" id="ARBA00005947"/>
    </source>
</evidence>
<dbReference type="GO" id="GO:0004407">
    <property type="term" value="F:histone deacetylase activity"/>
    <property type="evidence" value="ECO:0007669"/>
    <property type="project" value="TreeGrafter"/>
</dbReference>
<comment type="cofactor">
    <cofactor evidence="1">
        <name>Zn(2+)</name>
        <dbReference type="ChEBI" id="CHEBI:29105"/>
    </cofactor>
</comment>
<evidence type="ECO:0000256" key="3">
    <source>
        <dbReference type="ARBA" id="ARBA00022723"/>
    </source>
</evidence>
<feature type="domain" description="Histone deacetylase" evidence="6">
    <location>
        <begin position="28"/>
        <end position="341"/>
    </location>
</feature>
<dbReference type="Gene3D" id="3.40.800.20">
    <property type="entry name" value="Histone deacetylase domain"/>
    <property type="match status" value="1"/>
</dbReference>
<dbReference type="InterPro" id="IPR023801">
    <property type="entry name" value="His_deacetylse_dom"/>
</dbReference>
<dbReference type="PANTHER" id="PTHR10625:SF17">
    <property type="entry name" value="HISTONE DEACETYLASE 8"/>
    <property type="match status" value="1"/>
</dbReference>
<dbReference type="InterPro" id="IPR023696">
    <property type="entry name" value="Ureohydrolase_dom_sf"/>
</dbReference>
<evidence type="ECO:0000259" key="6">
    <source>
        <dbReference type="Pfam" id="PF00850"/>
    </source>
</evidence>
<keyword evidence="3" id="KW-0479">Metal-binding</keyword>
<dbReference type="InterPro" id="IPR037138">
    <property type="entry name" value="His_deacetylse_dom_sf"/>
</dbReference>
<keyword evidence="5" id="KW-0862">Zinc</keyword>
<reference evidence="8" key="1">
    <citation type="submission" date="2017-06" db="EMBL/GenBank/DDBJ databases">
        <title>Whole genome sequence of Laribacter hongkongensis LHGZ1.</title>
        <authorList>
            <person name="Chen D."/>
            <person name="Wu H."/>
            <person name="Chen J."/>
        </authorList>
    </citation>
    <scope>NUCLEOTIDE SEQUENCE [LARGE SCALE GENOMIC DNA]</scope>
    <source>
        <strain evidence="8">LHGZ1</strain>
    </source>
</reference>
<dbReference type="PRINTS" id="PR01270">
    <property type="entry name" value="HDASUPER"/>
</dbReference>
<dbReference type="PANTHER" id="PTHR10625">
    <property type="entry name" value="HISTONE DEACETYLASE HDAC1-RELATED"/>
    <property type="match status" value="1"/>
</dbReference>
<evidence type="ECO:0000256" key="5">
    <source>
        <dbReference type="ARBA" id="ARBA00022833"/>
    </source>
</evidence>
<dbReference type="CDD" id="cd10001">
    <property type="entry name" value="HDAC_classII_APAH"/>
    <property type="match status" value="1"/>
</dbReference>
<protein>
    <submittedName>
        <fullName evidence="7">Acetylpolyamine aminohydrolase</fullName>
    </submittedName>
</protein>
<keyword evidence="4 7" id="KW-0378">Hydrolase</keyword>
<accession>A0A248LJH0</accession>
<dbReference type="Pfam" id="PF00850">
    <property type="entry name" value="Hist_deacetyl"/>
    <property type="match status" value="1"/>
</dbReference>
<evidence type="ECO:0000256" key="4">
    <source>
        <dbReference type="ARBA" id="ARBA00022801"/>
    </source>
</evidence>
<dbReference type="Proteomes" id="UP000197424">
    <property type="component" value="Chromosome"/>
</dbReference>
<dbReference type="RefSeq" id="WP_088860991.1">
    <property type="nucleotide sequence ID" value="NZ_CP022115.1"/>
</dbReference>
<dbReference type="InterPro" id="IPR000286">
    <property type="entry name" value="HDACs"/>
</dbReference>
<dbReference type="GO" id="GO:0040029">
    <property type="term" value="P:epigenetic regulation of gene expression"/>
    <property type="evidence" value="ECO:0007669"/>
    <property type="project" value="TreeGrafter"/>
</dbReference>
<proteinExistence type="inferred from homology"/>
<evidence type="ECO:0000256" key="1">
    <source>
        <dbReference type="ARBA" id="ARBA00001947"/>
    </source>
</evidence>
<organism evidence="7 8">
    <name type="scientific">Laribacter hongkongensis</name>
    <dbReference type="NCBI Taxonomy" id="168471"/>
    <lineage>
        <taxon>Bacteria</taxon>
        <taxon>Pseudomonadati</taxon>
        <taxon>Pseudomonadota</taxon>
        <taxon>Betaproteobacteria</taxon>
        <taxon>Neisseriales</taxon>
        <taxon>Aquaspirillaceae</taxon>
        <taxon>Laribacter</taxon>
    </lineage>
</organism>
<evidence type="ECO:0000313" key="7">
    <source>
        <dbReference type="EMBL" id="ASJ24897.1"/>
    </source>
</evidence>
<dbReference type="GO" id="GO:0016787">
    <property type="term" value="F:hydrolase activity"/>
    <property type="evidence" value="ECO:0007669"/>
    <property type="project" value="UniProtKB-KW"/>
</dbReference>
<dbReference type="EMBL" id="CP022115">
    <property type="protein sequence ID" value="ASJ24897.1"/>
    <property type="molecule type" value="Genomic_DNA"/>
</dbReference>
<comment type="similarity">
    <text evidence="2">Belongs to the histone deacetylase family.</text>
</comment>